<sequence>RGGAHGRRRLLPGARQRRRLGDERGAAAAPRGTARARRGQAGAAARRGGEGRARARAQGGLAAGGPAPGPARGLAAAAGWRQRRARADKGARGRAAAPRRRPAVRARAAAGGRRGRAAGPPAAAGGACAGRRGDRPPAAAPQVPRLQFRDHVARHALLRGLRHVARQPRPEVRASPRSRRRRRPADHRQRRRAPGADDEGRAGAGRRARAGGGRLGRGSGDGQAHRGRPDVHRGGRSAEKGPPTADGHGAIQQGRPGPGPLRLGRAHGAVRGEQLPRPAEQPPLRRGRPREEDPAGALWHADARWRGRRRSAAWHGHGHGRHGHGHGHGHRPRDGPGSGESRPPNEQVPTVLPADRQPQWPGGGPLPWHGHEGEAAPARSGAGEADPRGNGEGAGDGGLDEAGSRGGPGRDAEGGDAQDHRPAAQVPGGPRRLPRRQHPTPWASQARRGAGLLGGQPGGVGPGRGPHGGRRDQRRSLDMQQLLLLSRIACNTGHQLQNLAAYAAEDPSLGELASRIDNLGGQVENSSRSIMVIVHRQEDLGTIPISSRQEVARHCSNAWDNTTEMARLSSSERLRNNSSVAEMAPTLVRLQRSVKWLNESAMLEIERELSFGFGLFGPKLTGNLGPRAPEPPPQAAATSGAQREDSFTYDVVVLGAGPAGVAAAEAAAERGLRCALVEPRRDGIGTATGFNSKVAHLMISEATGGAWSGAGAAPTPEVWRTLARRRREQASAYGARAEERLAAARVAVIRGCARFLGEHSILVSDFDTGEESEITGGFIVVCTGARPRHPALCHVDGRVIHDYRTIEELGADELPSSLVVLGGGIIACETASHMAALGVSTALLAPGGLLKNLDADVGSAVEAHLRERRGVSIAVGCKVKTVVSDGARAVAELEDGSEITAEVAVVALGSTPNTEWLGLEAVPLKLDARGAIEVDGDMRSSVPHVFACGDCCSRGGLLSQAKQQGLTAVSALHRDRGRVLSAAPSRDAPSVIWTVPEVASCGIRGGRAGSFDVVTRYTDCDRGLFQRADQEFFLKIVYEPQGFPAKVYVRGVHIFGPQAEQLVARGAELIGKSIDEAMEATAMPAAATLEEMYTVNLRSAAKRTVDVQAQRPDGGCAAM</sequence>
<dbReference type="InterPro" id="IPR016156">
    <property type="entry name" value="FAD/NAD-linked_Rdtase_dimer_sf"/>
</dbReference>
<feature type="region of interest" description="Disordered" evidence="4">
    <location>
        <begin position="1"/>
        <end position="147"/>
    </location>
</feature>
<comment type="caution">
    <text evidence="6">The sequence shown here is derived from an EMBL/GenBank/DDBJ whole genome shotgun (WGS) entry which is preliminary data.</text>
</comment>
<evidence type="ECO:0000259" key="5">
    <source>
        <dbReference type="Pfam" id="PF07992"/>
    </source>
</evidence>
<feature type="compositionally biased region" description="Low complexity" evidence="4">
    <location>
        <begin position="105"/>
        <end position="141"/>
    </location>
</feature>
<feature type="compositionally biased region" description="Gly residues" evidence="4">
    <location>
        <begin position="451"/>
        <end position="466"/>
    </location>
</feature>
<dbReference type="Gene3D" id="3.50.50.60">
    <property type="entry name" value="FAD/NAD(P)-binding domain"/>
    <property type="match status" value="1"/>
</dbReference>
<feature type="compositionally biased region" description="Basic residues" evidence="4">
    <location>
        <begin position="176"/>
        <end position="193"/>
    </location>
</feature>
<dbReference type="PRINTS" id="PR00411">
    <property type="entry name" value="PNDRDTASEI"/>
</dbReference>
<evidence type="ECO:0000256" key="1">
    <source>
        <dbReference type="ARBA" id="ARBA00007532"/>
    </source>
</evidence>
<dbReference type="PANTHER" id="PTHR22912">
    <property type="entry name" value="DISULFIDE OXIDOREDUCTASE"/>
    <property type="match status" value="1"/>
</dbReference>
<feature type="region of interest" description="Disordered" evidence="4">
    <location>
        <begin position="160"/>
        <end position="473"/>
    </location>
</feature>
<feature type="compositionally biased region" description="Basic residues" evidence="4">
    <location>
        <begin position="306"/>
        <end position="331"/>
    </location>
</feature>
<proteinExistence type="inferred from homology"/>
<feature type="compositionally biased region" description="Basic and acidic residues" evidence="4">
    <location>
        <begin position="223"/>
        <end position="239"/>
    </location>
</feature>
<evidence type="ECO:0000313" key="6">
    <source>
        <dbReference type="EMBL" id="CAK0803663.1"/>
    </source>
</evidence>
<feature type="compositionally biased region" description="Low complexity" evidence="4">
    <location>
        <begin position="70"/>
        <end position="80"/>
    </location>
</feature>
<keyword evidence="2" id="KW-0285">Flavoprotein</keyword>
<feature type="compositionally biased region" description="Basic residues" evidence="4">
    <location>
        <begin position="1"/>
        <end position="18"/>
    </location>
</feature>
<feature type="domain" description="FAD/NAD(P)-binding" evidence="5">
    <location>
        <begin position="649"/>
        <end position="965"/>
    </location>
</feature>
<feature type="non-terminal residue" evidence="6">
    <location>
        <position position="1"/>
    </location>
</feature>
<keyword evidence="3" id="KW-0274">FAD</keyword>
<evidence type="ECO:0000256" key="2">
    <source>
        <dbReference type="ARBA" id="ARBA00022630"/>
    </source>
</evidence>
<dbReference type="SUPFAM" id="SSF55424">
    <property type="entry name" value="FAD/NAD-linked reductases, dimerisation (C-terminal) domain"/>
    <property type="match status" value="1"/>
</dbReference>
<dbReference type="PANTHER" id="PTHR22912:SF151">
    <property type="entry name" value="DIHYDROLIPOYL DEHYDROGENASE, MITOCHONDRIAL"/>
    <property type="match status" value="1"/>
</dbReference>
<evidence type="ECO:0000256" key="3">
    <source>
        <dbReference type="ARBA" id="ARBA00022827"/>
    </source>
</evidence>
<dbReference type="EMBL" id="CAUYUJ010003064">
    <property type="protein sequence ID" value="CAK0803663.1"/>
    <property type="molecule type" value="Genomic_DNA"/>
</dbReference>
<accession>A0ABN9QF51</accession>
<dbReference type="SUPFAM" id="SSF51905">
    <property type="entry name" value="FAD/NAD(P)-binding domain"/>
    <property type="match status" value="1"/>
</dbReference>
<comment type="similarity">
    <text evidence="1">Belongs to the class-I pyridine nucleotide-disulfide oxidoreductase family.</text>
</comment>
<keyword evidence="7" id="KW-1185">Reference proteome</keyword>
<feature type="compositionally biased region" description="Gly residues" evidence="4">
    <location>
        <begin position="210"/>
        <end position="221"/>
    </location>
</feature>
<evidence type="ECO:0000256" key="4">
    <source>
        <dbReference type="SAM" id="MobiDB-lite"/>
    </source>
</evidence>
<dbReference type="Pfam" id="PF07992">
    <property type="entry name" value="Pyr_redox_2"/>
    <property type="match status" value="1"/>
</dbReference>
<evidence type="ECO:0000313" key="7">
    <source>
        <dbReference type="Proteomes" id="UP001189429"/>
    </source>
</evidence>
<dbReference type="InterPro" id="IPR023753">
    <property type="entry name" value="FAD/NAD-binding_dom"/>
</dbReference>
<dbReference type="Proteomes" id="UP001189429">
    <property type="component" value="Unassembled WGS sequence"/>
</dbReference>
<feature type="compositionally biased region" description="Low complexity" evidence="4">
    <location>
        <begin position="26"/>
        <end position="46"/>
    </location>
</feature>
<feature type="region of interest" description="Disordered" evidence="4">
    <location>
        <begin position="622"/>
        <end position="642"/>
    </location>
</feature>
<reference evidence="6" key="1">
    <citation type="submission" date="2023-10" db="EMBL/GenBank/DDBJ databases">
        <authorList>
            <person name="Chen Y."/>
            <person name="Shah S."/>
            <person name="Dougan E. K."/>
            <person name="Thang M."/>
            <person name="Chan C."/>
        </authorList>
    </citation>
    <scope>NUCLEOTIDE SEQUENCE [LARGE SCALE GENOMIC DNA]</scope>
</reference>
<dbReference type="InterPro" id="IPR036188">
    <property type="entry name" value="FAD/NAD-bd_sf"/>
</dbReference>
<dbReference type="PRINTS" id="PR00368">
    <property type="entry name" value="FADPNR"/>
</dbReference>
<organism evidence="6 7">
    <name type="scientific">Prorocentrum cordatum</name>
    <dbReference type="NCBI Taxonomy" id="2364126"/>
    <lineage>
        <taxon>Eukaryota</taxon>
        <taxon>Sar</taxon>
        <taxon>Alveolata</taxon>
        <taxon>Dinophyceae</taxon>
        <taxon>Prorocentrales</taxon>
        <taxon>Prorocentraceae</taxon>
        <taxon>Prorocentrum</taxon>
    </lineage>
</organism>
<protein>
    <recommendedName>
        <fullName evidence="5">FAD/NAD(P)-binding domain-containing protein</fullName>
    </recommendedName>
</protein>
<feature type="compositionally biased region" description="Basic and acidic residues" evidence="4">
    <location>
        <begin position="408"/>
        <end position="422"/>
    </location>
</feature>
<name>A0ABN9QF51_9DINO</name>
<gene>
    <name evidence="6" type="ORF">PCOR1329_LOCUS10761</name>
</gene>
<dbReference type="InterPro" id="IPR050151">
    <property type="entry name" value="Class-I_Pyr_Nuc-Dis_Oxidored"/>
</dbReference>